<organism evidence="2 3">
    <name type="scientific">Streptomyces albireticuli</name>
    <dbReference type="NCBI Taxonomy" id="1940"/>
    <lineage>
        <taxon>Bacteria</taxon>
        <taxon>Bacillati</taxon>
        <taxon>Actinomycetota</taxon>
        <taxon>Actinomycetes</taxon>
        <taxon>Kitasatosporales</taxon>
        <taxon>Streptomycetaceae</taxon>
        <taxon>Streptomyces</taxon>
    </lineage>
</organism>
<evidence type="ECO:0000313" key="2">
    <source>
        <dbReference type="EMBL" id="PAU49343.1"/>
    </source>
</evidence>
<reference evidence="2 3" key="1">
    <citation type="submission" date="2017-08" db="EMBL/GenBank/DDBJ databases">
        <title>Genome sequence of Streptomyces albireticuli NRRL B-1670.</title>
        <authorList>
            <person name="Graham D.E."/>
            <person name="Mahan K.M."/>
            <person name="Klingeman D.M."/>
            <person name="Hettich R.L."/>
            <person name="Parry R.J."/>
            <person name="Spain J.C."/>
        </authorList>
    </citation>
    <scope>NUCLEOTIDE SEQUENCE [LARGE SCALE GENOMIC DNA]</scope>
    <source>
        <strain evidence="2 3">NRRL B-1670</strain>
    </source>
</reference>
<dbReference type="RefSeq" id="WP_095579906.1">
    <property type="nucleotide sequence ID" value="NZ_JAJQQQ010000068.1"/>
</dbReference>
<evidence type="ECO:0000313" key="3">
    <source>
        <dbReference type="Proteomes" id="UP000218944"/>
    </source>
</evidence>
<dbReference type="Proteomes" id="UP000218944">
    <property type="component" value="Unassembled WGS sequence"/>
</dbReference>
<feature type="region of interest" description="Disordered" evidence="1">
    <location>
        <begin position="41"/>
        <end position="74"/>
    </location>
</feature>
<feature type="compositionally biased region" description="Low complexity" evidence="1">
    <location>
        <begin position="45"/>
        <end position="54"/>
    </location>
</feature>
<sequence length="175" mass="18086">MRDEIRDALRWPLHSPRRLAAVVLAVVVLLVLIGSCNRQQTTTQGAAVPGRGPAAPAPAGPSGSAAPGKAPDQAAALETARRFVDVWASQNTDQAAWLNALTPLTTDRLLGKLATTDPRRVPAVRAGTAKITDTGGGQLTSVAVTTTAGAVSVRMLWAGDRWLVGDVQPGAQAAQ</sequence>
<comment type="caution">
    <text evidence="2">The sequence shown here is derived from an EMBL/GenBank/DDBJ whole genome shotgun (WGS) entry which is preliminary data.</text>
</comment>
<name>A0A2A2DA31_9ACTN</name>
<gene>
    <name evidence="2" type="ORF">CK936_08385</name>
</gene>
<dbReference type="EMBL" id="NSJV01000160">
    <property type="protein sequence ID" value="PAU49343.1"/>
    <property type="molecule type" value="Genomic_DNA"/>
</dbReference>
<accession>A0A2A2DA31</accession>
<protein>
    <submittedName>
        <fullName evidence="2">Uncharacterized protein</fullName>
    </submittedName>
</protein>
<proteinExistence type="predicted"/>
<evidence type="ECO:0000256" key="1">
    <source>
        <dbReference type="SAM" id="MobiDB-lite"/>
    </source>
</evidence>
<dbReference type="AlphaFoldDB" id="A0A2A2DA31"/>
<keyword evidence="3" id="KW-1185">Reference proteome</keyword>
<feature type="compositionally biased region" description="Low complexity" evidence="1">
    <location>
        <begin position="60"/>
        <end position="74"/>
    </location>
</feature>